<keyword evidence="3" id="KW-1185">Reference proteome</keyword>
<gene>
    <name evidence="2" type="ORF">D7294_04095</name>
</gene>
<reference evidence="2 3" key="1">
    <citation type="journal article" date="2014" name="Int. J. Syst. Evol. Microbiol.">
        <title>Streptomyces hoynatensis sp. nov., isolated from deep marine sediment.</title>
        <authorList>
            <person name="Veyisoglu A."/>
            <person name="Sahin N."/>
        </authorList>
    </citation>
    <scope>NUCLEOTIDE SEQUENCE [LARGE SCALE GENOMIC DNA]</scope>
    <source>
        <strain evidence="2 3">KCTC 29097</strain>
    </source>
</reference>
<evidence type="ECO:0000313" key="3">
    <source>
        <dbReference type="Proteomes" id="UP000272474"/>
    </source>
</evidence>
<protein>
    <recommendedName>
        <fullName evidence="4">Sensor domain-containing protein</fullName>
    </recommendedName>
</protein>
<organism evidence="2 3">
    <name type="scientific">Streptomyces hoynatensis</name>
    <dbReference type="NCBI Taxonomy" id="1141874"/>
    <lineage>
        <taxon>Bacteria</taxon>
        <taxon>Bacillati</taxon>
        <taxon>Actinomycetota</taxon>
        <taxon>Actinomycetes</taxon>
        <taxon>Kitasatosporales</taxon>
        <taxon>Streptomycetaceae</taxon>
        <taxon>Streptomyces</taxon>
    </lineage>
</organism>
<dbReference type="EMBL" id="RBAL01000002">
    <property type="protein sequence ID" value="RKN45660.1"/>
    <property type="molecule type" value="Genomic_DNA"/>
</dbReference>
<name>A0A3A9ZBJ5_9ACTN</name>
<accession>A0A3A9ZBJ5</accession>
<evidence type="ECO:0008006" key="4">
    <source>
        <dbReference type="Google" id="ProtNLM"/>
    </source>
</evidence>
<sequence length="230" mass="24351">MAAVGGLAVLGFAVAPGLPLSSDTLSDQQLRAALLDPVDFPEGWASDSERSARQRGFGVPKPTEDSCGQLFDSEEDTTAKAGFARTRSGPFVTTVLASHEDPEEARGEFAQFRAQAQKCRTIHTREGPRGSARPVAYQASGLDVKKLGEESTAVRFERRGEAGAHTGEVVAEVVIARVGAHLVRVAQAGREDGATEDVESIADRAVDKLEQVCDGHMPTPSPNQPGTTDL</sequence>
<evidence type="ECO:0000256" key="1">
    <source>
        <dbReference type="SAM" id="MobiDB-lite"/>
    </source>
</evidence>
<dbReference type="AlphaFoldDB" id="A0A3A9ZBJ5"/>
<evidence type="ECO:0000313" key="2">
    <source>
        <dbReference type="EMBL" id="RKN45660.1"/>
    </source>
</evidence>
<comment type="caution">
    <text evidence="2">The sequence shown here is derived from an EMBL/GenBank/DDBJ whole genome shotgun (WGS) entry which is preliminary data.</text>
</comment>
<dbReference type="Proteomes" id="UP000272474">
    <property type="component" value="Unassembled WGS sequence"/>
</dbReference>
<proteinExistence type="predicted"/>
<feature type="region of interest" description="Disordered" evidence="1">
    <location>
        <begin position="41"/>
        <end position="68"/>
    </location>
</feature>